<feature type="active site" evidence="11">
    <location>
        <position position="242"/>
    </location>
</feature>
<comment type="function">
    <text evidence="11">Site-specific tyrosine recombinase, which acts by catalyzing the cutting and rejoining of the recombining DNA molecules. The XerC-XerD complex is essential to convert dimers of the bacterial chromosome into monomers to permit their segregation at cell division. It also contributes to the segregational stability of plasmids.</text>
</comment>
<feature type="domain" description="Tyr recombinase" evidence="12">
    <location>
        <begin position="111"/>
        <end position="290"/>
    </location>
</feature>
<evidence type="ECO:0000256" key="10">
    <source>
        <dbReference type="ARBA" id="ARBA00023306"/>
    </source>
</evidence>
<organism evidence="14 15">
    <name type="scientific">Halopseudomonas pelagia</name>
    <dbReference type="NCBI Taxonomy" id="553151"/>
    <lineage>
        <taxon>Bacteria</taxon>
        <taxon>Pseudomonadati</taxon>
        <taxon>Pseudomonadota</taxon>
        <taxon>Gammaproteobacteria</taxon>
        <taxon>Pseudomonadales</taxon>
        <taxon>Pseudomonadaceae</taxon>
        <taxon>Halopseudomonas</taxon>
    </lineage>
</organism>
<evidence type="ECO:0000256" key="1">
    <source>
        <dbReference type="ARBA" id="ARBA00004496"/>
    </source>
</evidence>
<keyword evidence="4 11" id="KW-0963">Cytoplasm</keyword>
<feature type="active site" evidence="11">
    <location>
        <position position="175"/>
    </location>
</feature>
<name>A0ABX6CR31_9GAMM</name>
<evidence type="ECO:0000259" key="12">
    <source>
        <dbReference type="PROSITE" id="PS51898"/>
    </source>
</evidence>
<evidence type="ECO:0000313" key="14">
    <source>
        <dbReference type="EMBL" id="QFY54940.1"/>
    </source>
</evidence>
<sequence length="302" mass="34360">MPAAALQDDLDAFYRYLRNERQLSPRTLEAYRHDLEGLRDFLAERKIDRWQALDTPQLRLFVAQRHQAGLSGRSLQRLLSAVRSLYSYLIRERLCKHNPAVDLRAPKSPRKLPKALDADLTSQLLNDNSDDDWLAVRDHAMLELFYSSGLRLSELASLDVLALDSAQGEVRVLGKGNKTRLVPVGRLALEALERWLPARMLVAGDNPALFVGKQGRRLSARAIQLRVRAWGVQHIGQNLHPHMLRHSFASHMLESSGDLRAVQELLGHADISTTQIYTHLDFQHLAQVYDQAHPRAKRKNET</sequence>
<keyword evidence="7 11" id="KW-0229">DNA integration</keyword>
<protein>
    <recommendedName>
        <fullName evidence="3 11">Tyrosine recombinase XerC</fullName>
    </recommendedName>
</protein>
<evidence type="ECO:0000256" key="2">
    <source>
        <dbReference type="ARBA" id="ARBA00006657"/>
    </source>
</evidence>
<dbReference type="SUPFAM" id="SSF56349">
    <property type="entry name" value="DNA breaking-rejoining enzymes"/>
    <property type="match status" value="1"/>
</dbReference>
<evidence type="ECO:0000256" key="3">
    <source>
        <dbReference type="ARBA" id="ARBA00015804"/>
    </source>
</evidence>
<dbReference type="InterPro" id="IPR023009">
    <property type="entry name" value="Tyrosine_recombinase_XerC/XerD"/>
</dbReference>
<keyword evidence="5 11" id="KW-0132">Cell division</keyword>
<evidence type="ECO:0000256" key="6">
    <source>
        <dbReference type="ARBA" id="ARBA00022829"/>
    </source>
</evidence>
<dbReference type="InterPro" id="IPR002104">
    <property type="entry name" value="Integrase_catalytic"/>
</dbReference>
<evidence type="ECO:0000259" key="13">
    <source>
        <dbReference type="PROSITE" id="PS51900"/>
    </source>
</evidence>
<proteinExistence type="inferred from homology"/>
<keyword evidence="15" id="KW-1185">Reference proteome</keyword>
<dbReference type="PANTHER" id="PTHR30349">
    <property type="entry name" value="PHAGE INTEGRASE-RELATED"/>
    <property type="match status" value="1"/>
</dbReference>
<dbReference type="Pfam" id="PF00589">
    <property type="entry name" value="Phage_integrase"/>
    <property type="match status" value="1"/>
</dbReference>
<reference evidence="14 15" key="1">
    <citation type="submission" date="2018-10" db="EMBL/GenBank/DDBJ databases">
        <title>Complete genome sequence of Pseudomonas pelagia strain Kongs-67.</title>
        <authorList>
            <person name="Sinha R.K."/>
            <person name="Krishnan K."/>
        </authorList>
    </citation>
    <scope>NUCLEOTIDE SEQUENCE [LARGE SCALE GENOMIC DNA]</scope>
    <source>
        <strain evidence="14 15">Kongs-67</strain>
    </source>
</reference>
<keyword evidence="8 11" id="KW-0238">DNA-binding</keyword>
<feature type="active site" evidence="11">
    <location>
        <position position="151"/>
    </location>
</feature>
<dbReference type="PROSITE" id="PS51900">
    <property type="entry name" value="CB"/>
    <property type="match status" value="1"/>
</dbReference>
<evidence type="ECO:0000256" key="8">
    <source>
        <dbReference type="ARBA" id="ARBA00023125"/>
    </source>
</evidence>
<dbReference type="NCBIfam" id="TIGR02224">
    <property type="entry name" value="recomb_XerC"/>
    <property type="match status" value="1"/>
</dbReference>
<keyword evidence="6 11" id="KW-0159">Chromosome partition</keyword>
<feature type="active site" evidence="11">
    <location>
        <position position="245"/>
    </location>
</feature>
<dbReference type="Gene3D" id="1.10.443.10">
    <property type="entry name" value="Intergrase catalytic core"/>
    <property type="match status" value="1"/>
</dbReference>
<dbReference type="InterPro" id="IPR044068">
    <property type="entry name" value="CB"/>
</dbReference>
<evidence type="ECO:0000256" key="11">
    <source>
        <dbReference type="HAMAP-Rule" id="MF_01808"/>
    </source>
</evidence>
<dbReference type="InterPro" id="IPR011931">
    <property type="entry name" value="Recomb_XerC"/>
</dbReference>
<feature type="active site" description="O-(3'-phospho-DNA)-tyrosine intermediate" evidence="11">
    <location>
        <position position="277"/>
    </location>
</feature>
<dbReference type="InterPro" id="IPR011010">
    <property type="entry name" value="DNA_brk_join_enz"/>
</dbReference>
<feature type="domain" description="Core-binding (CB)" evidence="13">
    <location>
        <begin position="4"/>
        <end position="90"/>
    </location>
</feature>
<keyword evidence="9 11" id="KW-0233">DNA recombination</keyword>
<dbReference type="InterPro" id="IPR004107">
    <property type="entry name" value="Integrase_SAM-like_N"/>
</dbReference>
<dbReference type="SUPFAM" id="SSF47823">
    <property type="entry name" value="lambda integrase-like, N-terminal domain"/>
    <property type="match status" value="1"/>
</dbReference>
<dbReference type="PANTHER" id="PTHR30349:SF81">
    <property type="entry name" value="TYROSINE RECOMBINASE XERC"/>
    <property type="match status" value="1"/>
</dbReference>
<feature type="active site" evidence="11">
    <location>
        <position position="268"/>
    </location>
</feature>
<dbReference type="InterPro" id="IPR010998">
    <property type="entry name" value="Integrase_recombinase_N"/>
</dbReference>
<dbReference type="CDD" id="cd00798">
    <property type="entry name" value="INT_XerDC_C"/>
    <property type="match status" value="1"/>
</dbReference>
<keyword evidence="10 11" id="KW-0131">Cell cycle</keyword>
<dbReference type="NCBIfam" id="NF001399">
    <property type="entry name" value="PRK00283.1"/>
    <property type="match status" value="1"/>
</dbReference>
<dbReference type="EMBL" id="CP033116">
    <property type="protein sequence ID" value="QFY54940.1"/>
    <property type="molecule type" value="Genomic_DNA"/>
</dbReference>
<evidence type="ECO:0000256" key="9">
    <source>
        <dbReference type="ARBA" id="ARBA00023172"/>
    </source>
</evidence>
<evidence type="ECO:0000256" key="4">
    <source>
        <dbReference type="ARBA" id="ARBA00022490"/>
    </source>
</evidence>
<dbReference type="Proteomes" id="UP000344571">
    <property type="component" value="Chromosome"/>
</dbReference>
<dbReference type="Gene3D" id="1.10.150.130">
    <property type="match status" value="1"/>
</dbReference>
<dbReference type="Pfam" id="PF02899">
    <property type="entry name" value="Phage_int_SAM_1"/>
    <property type="match status" value="1"/>
</dbReference>
<dbReference type="InterPro" id="IPR050090">
    <property type="entry name" value="Tyrosine_recombinase_XerCD"/>
</dbReference>
<comment type="subcellular location">
    <subcellularLocation>
        <location evidence="1 11">Cytoplasm</location>
    </subcellularLocation>
</comment>
<accession>A0ABX6CR31</accession>
<gene>
    <name evidence="11 14" type="primary">xerC</name>
    <name evidence="14" type="ORF">EAO82_00180</name>
</gene>
<evidence type="ECO:0000256" key="7">
    <source>
        <dbReference type="ARBA" id="ARBA00022908"/>
    </source>
</evidence>
<comment type="similarity">
    <text evidence="2 11">Belongs to the 'phage' integrase family. XerC subfamily.</text>
</comment>
<dbReference type="HAMAP" id="MF_01808">
    <property type="entry name" value="Recomb_XerC_XerD"/>
    <property type="match status" value="1"/>
</dbReference>
<dbReference type="PROSITE" id="PS51898">
    <property type="entry name" value="TYR_RECOMBINASE"/>
    <property type="match status" value="1"/>
</dbReference>
<evidence type="ECO:0000313" key="15">
    <source>
        <dbReference type="Proteomes" id="UP000344571"/>
    </source>
</evidence>
<comment type="subunit">
    <text evidence="11">Forms a cyclic heterotetrameric complex composed of two molecules of XerC and two molecules of XerD.</text>
</comment>
<dbReference type="InterPro" id="IPR013762">
    <property type="entry name" value="Integrase-like_cat_sf"/>
</dbReference>
<evidence type="ECO:0000256" key="5">
    <source>
        <dbReference type="ARBA" id="ARBA00022618"/>
    </source>
</evidence>